<dbReference type="Proteomes" id="UP001596407">
    <property type="component" value="Unassembled WGS sequence"/>
</dbReference>
<keyword evidence="2" id="KW-1185">Reference proteome</keyword>
<dbReference type="RefSeq" id="WP_276281062.1">
    <property type="nucleotide sequence ID" value="NZ_CP119809.1"/>
</dbReference>
<evidence type="ECO:0000313" key="2">
    <source>
        <dbReference type="Proteomes" id="UP001596407"/>
    </source>
</evidence>
<protein>
    <submittedName>
        <fullName evidence="1">Uncharacterized protein</fullName>
    </submittedName>
</protein>
<organism evidence="1 2">
    <name type="scientific">Halorussus caseinilyticus</name>
    <dbReference type="NCBI Taxonomy" id="3034025"/>
    <lineage>
        <taxon>Archaea</taxon>
        <taxon>Methanobacteriati</taxon>
        <taxon>Methanobacteriota</taxon>
        <taxon>Stenosarchaea group</taxon>
        <taxon>Halobacteria</taxon>
        <taxon>Halobacteriales</taxon>
        <taxon>Haladaptataceae</taxon>
        <taxon>Halorussus</taxon>
    </lineage>
</organism>
<gene>
    <name evidence="1" type="ORF">ACFQJ6_13920</name>
</gene>
<name>A0ABD5WPR0_9EURY</name>
<evidence type="ECO:0000313" key="1">
    <source>
        <dbReference type="EMBL" id="MFC7081038.1"/>
    </source>
</evidence>
<dbReference type="GeneID" id="79302239"/>
<dbReference type="EMBL" id="JBHSZH010000005">
    <property type="protein sequence ID" value="MFC7081038.1"/>
    <property type="molecule type" value="Genomic_DNA"/>
</dbReference>
<accession>A0ABD5WPR0</accession>
<comment type="caution">
    <text evidence="1">The sequence shown here is derived from an EMBL/GenBank/DDBJ whole genome shotgun (WGS) entry which is preliminary data.</text>
</comment>
<sequence>MNAKLLGLLLAVVAVGLLATGSAAAVQSENPGYEKCYIEVCPDSIEGIDSLSDSTAQLSASPEYEKCYIEVCPDSEQALA</sequence>
<reference evidence="1 2" key="1">
    <citation type="journal article" date="2019" name="Int. J. Syst. Evol. Microbiol.">
        <title>The Global Catalogue of Microorganisms (GCM) 10K type strain sequencing project: providing services to taxonomists for standard genome sequencing and annotation.</title>
        <authorList>
            <consortium name="The Broad Institute Genomics Platform"/>
            <consortium name="The Broad Institute Genome Sequencing Center for Infectious Disease"/>
            <person name="Wu L."/>
            <person name="Ma J."/>
        </authorList>
    </citation>
    <scope>NUCLEOTIDE SEQUENCE [LARGE SCALE GENOMIC DNA]</scope>
    <source>
        <strain evidence="1 2">DT72</strain>
    </source>
</reference>
<dbReference type="AlphaFoldDB" id="A0ABD5WPR0"/>
<proteinExistence type="predicted"/>